<dbReference type="EMBL" id="JACXAE010000118">
    <property type="protein sequence ID" value="MBD2777779.1"/>
    <property type="molecule type" value="Genomic_DNA"/>
</dbReference>
<dbReference type="Proteomes" id="UP000629098">
    <property type="component" value="Unassembled WGS sequence"/>
</dbReference>
<reference evidence="1" key="1">
    <citation type="submission" date="2020-09" db="EMBL/GenBank/DDBJ databases">
        <title>Iningainema tapete sp. nov. (Scytonemataceae, Cyanobacteria) from greenhouses in central Florida (USA) produces two types of nodularin with biosynthetic potential for microcystin-LR and anabaenopeptins.</title>
        <authorList>
            <person name="Berthold D.E."/>
            <person name="Lefler F.W."/>
            <person name="Huang I.-S."/>
            <person name="Abdulla H."/>
            <person name="Zimba P.V."/>
            <person name="Laughinghouse H.D. IV."/>
        </authorList>
    </citation>
    <scope>NUCLEOTIDE SEQUENCE</scope>
    <source>
        <strain evidence="1">BLCCT55</strain>
    </source>
</reference>
<gene>
    <name evidence="1" type="ORF">ICL16_38495</name>
</gene>
<name>A0A8J7C974_9CYAN</name>
<evidence type="ECO:0000313" key="1">
    <source>
        <dbReference type="EMBL" id="MBD2777779.1"/>
    </source>
</evidence>
<comment type="caution">
    <text evidence="1">The sequence shown here is derived from an EMBL/GenBank/DDBJ whole genome shotgun (WGS) entry which is preliminary data.</text>
</comment>
<organism evidence="1 2">
    <name type="scientific">Iningainema tapete BLCC-T55</name>
    <dbReference type="NCBI Taxonomy" id="2748662"/>
    <lineage>
        <taxon>Bacteria</taxon>
        <taxon>Bacillati</taxon>
        <taxon>Cyanobacteriota</taxon>
        <taxon>Cyanophyceae</taxon>
        <taxon>Nostocales</taxon>
        <taxon>Scytonemataceae</taxon>
        <taxon>Iningainema tapete</taxon>
    </lineage>
</organism>
<dbReference type="AlphaFoldDB" id="A0A8J7C974"/>
<evidence type="ECO:0000313" key="2">
    <source>
        <dbReference type="Proteomes" id="UP000629098"/>
    </source>
</evidence>
<accession>A0A8J7C974</accession>
<protein>
    <submittedName>
        <fullName evidence="1">Uncharacterized protein</fullName>
    </submittedName>
</protein>
<dbReference type="RefSeq" id="WP_190836844.1">
    <property type="nucleotide sequence ID" value="NZ_CAWPPI010000118.1"/>
</dbReference>
<keyword evidence="2" id="KW-1185">Reference proteome</keyword>
<proteinExistence type="predicted"/>
<sequence length="69" mass="7922">MDYKDMVLELIERSHPDYDREMADALNTALTDLEHRSAITADEIDDWIANIFDNARCACNSCRGSKFSH</sequence>